<evidence type="ECO:0000313" key="6">
    <source>
        <dbReference type="EMBL" id="EIE27829.1"/>
    </source>
</evidence>
<evidence type="ECO:0000313" key="7">
    <source>
        <dbReference type="Proteomes" id="UP000007264"/>
    </source>
</evidence>
<keyword evidence="5" id="KW-0472">Membrane</keyword>
<dbReference type="EMBL" id="AGSI01000001">
    <property type="protein sequence ID" value="EIE27829.1"/>
    <property type="molecule type" value="Genomic_DNA"/>
</dbReference>
<comment type="caution">
    <text evidence="6">The sequence shown here is derived from an EMBL/GenBank/DDBJ whole genome shotgun (WGS) entry which is preliminary data.</text>
</comment>
<comment type="subcellular location">
    <subcellularLocation>
        <location evidence="1">Membrane</location>
        <topology evidence="1">Multi-pass membrane protein</topology>
    </subcellularLocation>
</comment>
<reference evidence="6 7" key="1">
    <citation type="journal article" date="2012" name="Genome Biol.">
        <title>The genome of the polar eukaryotic microalga coccomyxa subellipsoidea reveals traits of cold adaptation.</title>
        <authorList>
            <person name="Blanc G."/>
            <person name="Agarkova I."/>
            <person name="Grimwood J."/>
            <person name="Kuo A."/>
            <person name="Brueggeman A."/>
            <person name="Dunigan D."/>
            <person name="Gurnon J."/>
            <person name="Ladunga I."/>
            <person name="Lindquist E."/>
            <person name="Lucas S."/>
            <person name="Pangilinan J."/>
            <person name="Proschold T."/>
            <person name="Salamov A."/>
            <person name="Schmutz J."/>
            <person name="Weeks D."/>
            <person name="Yamada T."/>
            <person name="Claverie J.M."/>
            <person name="Grigoriev I."/>
            <person name="Van Etten J."/>
            <person name="Lomsadze A."/>
            <person name="Borodovsky M."/>
        </authorList>
    </citation>
    <scope>NUCLEOTIDE SEQUENCE [LARGE SCALE GENOMIC DNA]</scope>
    <source>
        <strain evidence="6 7">C-169</strain>
    </source>
</reference>
<gene>
    <name evidence="6" type="ORF">COCSUDRAFT_83449</name>
</gene>
<evidence type="ECO:0000256" key="3">
    <source>
        <dbReference type="ARBA" id="ARBA00022692"/>
    </source>
</evidence>
<dbReference type="Proteomes" id="UP000007264">
    <property type="component" value="Unassembled WGS sequence"/>
</dbReference>
<name>I0ZB10_COCSC</name>
<dbReference type="OrthoDB" id="10267969at2759"/>
<evidence type="ECO:0000256" key="4">
    <source>
        <dbReference type="ARBA" id="ARBA00022989"/>
    </source>
</evidence>
<evidence type="ECO:0000256" key="1">
    <source>
        <dbReference type="ARBA" id="ARBA00004141"/>
    </source>
</evidence>
<evidence type="ECO:0000256" key="2">
    <source>
        <dbReference type="ARBA" id="ARBA00006824"/>
    </source>
</evidence>
<sequence>MNAVDGGKDFWPTLVVEMVVWPPFQVLNFAKAPLRHQLVVMNGGTIMDSAFICW</sequence>
<dbReference type="InterPro" id="IPR007248">
    <property type="entry name" value="Mpv17_PMP22"/>
</dbReference>
<protein>
    <submittedName>
        <fullName evidence="6">Uncharacterized protein</fullName>
    </submittedName>
</protein>
<keyword evidence="3" id="KW-0812">Transmembrane</keyword>
<dbReference type="AlphaFoldDB" id="I0ZB10"/>
<comment type="similarity">
    <text evidence="2">Belongs to the peroxisomal membrane protein PXMP2/4 family.</text>
</comment>
<dbReference type="KEGG" id="csl:COCSUDRAFT_83449"/>
<dbReference type="GO" id="GO:0016020">
    <property type="term" value="C:membrane"/>
    <property type="evidence" value="ECO:0007669"/>
    <property type="project" value="UniProtKB-SubCell"/>
</dbReference>
<dbReference type="RefSeq" id="XP_005652373.1">
    <property type="nucleotide sequence ID" value="XM_005652316.1"/>
</dbReference>
<dbReference type="GeneID" id="17045281"/>
<keyword evidence="4" id="KW-1133">Transmembrane helix</keyword>
<organism evidence="6 7">
    <name type="scientific">Coccomyxa subellipsoidea (strain C-169)</name>
    <name type="common">Green microalga</name>
    <dbReference type="NCBI Taxonomy" id="574566"/>
    <lineage>
        <taxon>Eukaryota</taxon>
        <taxon>Viridiplantae</taxon>
        <taxon>Chlorophyta</taxon>
        <taxon>core chlorophytes</taxon>
        <taxon>Trebouxiophyceae</taxon>
        <taxon>Trebouxiophyceae incertae sedis</taxon>
        <taxon>Coccomyxaceae</taxon>
        <taxon>Coccomyxa</taxon>
        <taxon>Coccomyxa subellipsoidea</taxon>
    </lineage>
</organism>
<evidence type="ECO:0000256" key="5">
    <source>
        <dbReference type="ARBA" id="ARBA00023136"/>
    </source>
</evidence>
<keyword evidence="7" id="KW-1185">Reference proteome</keyword>
<dbReference type="Pfam" id="PF04117">
    <property type="entry name" value="Mpv17_PMP22"/>
    <property type="match status" value="1"/>
</dbReference>
<accession>I0ZB10</accession>
<proteinExistence type="inferred from homology"/>